<feature type="transmembrane region" description="Helical" evidence="9">
    <location>
        <begin position="108"/>
        <end position="130"/>
    </location>
</feature>
<evidence type="ECO:0000256" key="2">
    <source>
        <dbReference type="ARBA" id="ARBA00005540"/>
    </source>
</evidence>
<evidence type="ECO:0000256" key="3">
    <source>
        <dbReference type="ARBA" id="ARBA00022448"/>
    </source>
</evidence>
<dbReference type="Pfam" id="PF12822">
    <property type="entry name" value="ECF_trnsprt"/>
    <property type="match status" value="1"/>
</dbReference>
<evidence type="ECO:0000256" key="1">
    <source>
        <dbReference type="ARBA" id="ARBA00004651"/>
    </source>
</evidence>
<evidence type="ECO:0000256" key="4">
    <source>
        <dbReference type="ARBA" id="ARBA00022475"/>
    </source>
</evidence>
<dbReference type="Proteomes" id="UP000295325">
    <property type="component" value="Unassembled WGS sequence"/>
</dbReference>
<comment type="similarity">
    <text evidence="2 8">Belongs to the prokaryotic riboflavin transporter (P-RFT) (TC 2.A.87) family.</text>
</comment>
<feature type="transmembrane region" description="Helical" evidence="9">
    <location>
        <begin position="43"/>
        <end position="63"/>
    </location>
</feature>
<dbReference type="PANTHER" id="PTHR38438:SF1">
    <property type="entry name" value="RIBOFLAVIN TRANSPORTER RIBU"/>
    <property type="match status" value="1"/>
</dbReference>
<evidence type="ECO:0000256" key="8">
    <source>
        <dbReference type="PIRNR" id="PIRNR037778"/>
    </source>
</evidence>
<evidence type="ECO:0000313" key="11">
    <source>
        <dbReference type="Proteomes" id="UP000295325"/>
    </source>
</evidence>
<proteinExistence type="inferred from homology"/>
<evidence type="ECO:0000256" key="7">
    <source>
        <dbReference type="ARBA" id="ARBA00023136"/>
    </source>
</evidence>
<evidence type="ECO:0000256" key="9">
    <source>
        <dbReference type="SAM" id="Phobius"/>
    </source>
</evidence>
<evidence type="ECO:0000256" key="6">
    <source>
        <dbReference type="ARBA" id="ARBA00022989"/>
    </source>
</evidence>
<keyword evidence="6 9" id="KW-1133">Transmembrane helix</keyword>
<dbReference type="PANTHER" id="PTHR38438">
    <property type="entry name" value="RIBOFLAVIN TRANSPORTER RIBU"/>
    <property type="match status" value="1"/>
</dbReference>
<gene>
    <name evidence="10" type="ORF">EDD71_104163</name>
</gene>
<keyword evidence="4 8" id="KW-1003">Cell membrane</keyword>
<keyword evidence="11" id="KW-1185">Reference proteome</keyword>
<dbReference type="EMBL" id="SOAZ01000004">
    <property type="protein sequence ID" value="TDT62431.1"/>
    <property type="molecule type" value="Genomic_DNA"/>
</dbReference>
<dbReference type="GO" id="GO:0005886">
    <property type="term" value="C:plasma membrane"/>
    <property type="evidence" value="ECO:0007669"/>
    <property type="project" value="UniProtKB-SubCell"/>
</dbReference>
<dbReference type="PIRSF" id="PIRSF037778">
    <property type="entry name" value="UCP037778_transp_RibU"/>
    <property type="match status" value="1"/>
</dbReference>
<protein>
    <recommendedName>
        <fullName evidence="8">Riboflavin transporter</fullName>
    </recommendedName>
</protein>
<keyword evidence="3 8" id="KW-0813">Transport</keyword>
<dbReference type="GO" id="GO:0032217">
    <property type="term" value="F:riboflavin transmembrane transporter activity"/>
    <property type="evidence" value="ECO:0007669"/>
    <property type="project" value="UniProtKB-UniRule"/>
</dbReference>
<comment type="subcellular location">
    <subcellularLocation>
        <location evidence="1">Cell membrane</location>
        <topology evidence="1">Multi-pass membrane protein</topology>
    </subcellularLocation>
</comment>
<keyword evidence="5 9" id="KW-0812">Transmembrane</keyword>
<dbReference type="AlphaFoldDB" id="A0A4R7KT81"/>
<evidence type="ECO:0000313" key="10">
    <source>
        <dbReference type="EMBL" id="TDT62431.1"/>
    </source>
</evidence>
<dbReference type="InterPro" id="IPR024529">
    <property type="entry name" value="ECF_trnsprt_substrate-spec"/>
</dbReference>
<dbReference type="RefSeq" id="WP_133627428.1">
    <property type="nucleotide sequence ID" value="NZ_SOAZ01000004.1"/>
</dbReference>
<sequence length="196" mass="20938">MKNKNLSALIKIAVLSAMALILMLFDFPLPIFPDFLKIDLSDLPALLGSFAMGPVAGVLIELVKNLLNLVIRGTKTAGVGELANFIVGAVFVFTAGTIYKNQKNRKGAVIGLVAGTLAMAVIASIANYTFLIPLYAKAFHAPIEAFVQMGTKINSSITGLGTLVAYSIFPFNILKGVIVGLVTFVVYKRVSPILHR</sequence>
<dbReference type="OrthoDB" id="9809216at2"/>
<accession>A0A4R7KT81</accession>
<comment type="function">
    <text evidence="8">Probably a riboflavin-binding protein that interacts with the energy-coupling factor (ECF) ABC-transporter complex.</text>
</comment>
<organism evidence="10 11">
    <name type="scientific">Fonticella tunisiensis</name>
    <dbReference type="NCBI Taxonomy" id="1096341"/>
    <lineage>
        <taxon>Bacteria</taxon>
        <taxon>Bacillati</taxon>
        <taxon>Bacillota</taxon>
        <taxon>Clostridia</taxon>
        <taxon>Eubacteriales</taxon>
        <taxon>Clostridiaceae</taxon>
        <taxon>Fonticella</taxon>
    </lineage>
</organism>
<evidence type="ECO:0000256" key="5">
    <source>
        <dbReference type="ARBA" id="ARBA00022692"/>
    </source>
</evidence>
<keyword evidence="7 8" id="KW-0472">Membrane</keyword>
<dbReference type="Gene3D" id="1.10.1760.20">
    <property type="match status" value="1"/>
</dbReference>
<comment type="caution">
    <text evidence="10">The sequence shown here is derived from an EMBL/GenBank/DDBJ whole genome shotgun (WGS) entry which is preliminary data.</text>
</comment>
<feature type="transmembrane region" description="Helical" evidence="9">
    <location>
        <begin position="163"/>
        <end position="187"/>
    </location>
</feature>
<reference evidence="10 11" key="1">
    <citation type="submission" date="2019-03" db="EMBL/GenBank/DDBJ databases">
        <title>Genomic Encyclopedia of Type Strains, Phase IV (KMG-IV): sequencing the most valuable type-strain genomes for metagenomic binning, comparative biology and taxonomic classification.</title>
        <authorList>
            <person name="Goeker M."/>
        </authorList>
    </citation>
    <scope>NUCLEOTIDE SEQUENCE [LARGE SCALE GENOMIC DNA]</scope>
    <source>
        <strain evidence="10 11">DSM 24455</strain>
    </source>
</reference>
<dbReference type="InterPro" id="IPR025720">
    <property type="entry name" value="RibU"/>
</dbReference>
<feature type="transmembrane region" description="Helical" evidence="9">
    <location>
        <begin position="12"/>
        <end position="31"/>
    </location>
</feature>
<name>A0A4R7KT81_9CLOT</name>